<proteinExistence type="predicted"/>
<accession>A0ABP7NZ83</accession>
<dbReference type="PRINTS" id="PR00469">
    <property type="entry name" value="PNDRDTASEII"/>
</dbReference>
<evidence type="ECO:0000313" key="3">
    <source>
        <dbReference type="Proteomes" id="UP001501337"/>
    </source>
</evidence>
<dbReference type="SUPFAM" id="SSF51905">
    <property type="entry name" value="FAD/NAD(P)-binding domain"/>
    <property type="match status" value="1"/>
</dbReference>
<dbReference type="InterPro" id="IPR050982">
    <property type="entry name" value="Auxin_biosynth/cation_transpt"/>
</dbReference>
<sequence length="177" mass="19348">MLDVIVIGAGQAGLATAYALRSAGLSFEMLEAAAEPGGAWSNYYDSLKLFSPARYSSLPGMQFPGDPARYPARDEVVEYLRTYARHFSFPVVCNVRVKAVEAIEGGFQLMDEQDRRWLCRALVVATGSFAQPHRPWFEGNENFAGQVLHAADYRKTSDVQGRRIAVVGAGNSAVQIA</sequence>
<evidence type="ECO:0008006" key="4">
    <source>
        <dbReference type="Google" id="ProtNLM"/>
    </source>
</evidence>
<organism evidence="2 3">
    <name type="scientific">Allohahella marinimesophila</name>
    <dbReference type="NCBI Taxonomy" id="1054972"/>
    <lineage>
        <taxon>Bacteria</taxon>
        <taxon>Pseudomonadati</taxon>
        <taxon>Pseudomonadota</taxon>
        <taxon>Gammaproteobacteria</taxon>
        <taxon>Oceanospirillales</taxon>
        <taxon>Hahellaceae</taxon>
        <taxon>Allohahella</taxon>
    </lineage>
</organism>
<evidence type="ECO:0000256" key="1">
    <source>
        <dbReference type="ARBA" id="ARBA00023002"/>
    </source>
</evidence>
<comment type="caution">
    <text evidence="2">The sequence shown here is derived from an EMBL/GenBank/DDBJ whole genome shotgun (WGS) entry which is preliminary data.</text>
</comment>
<dbReference type="PANTHER" id="PTHR43539:SF78">
    <property type="entry name" value="FLAVIN-CONTAINING MONOOXYGENASE"/>
    <property type="match status" value="1"/>
</dbReference>
<dbReference type="InterPro" id="IPR036188">
    <property type="entry name" value="FAD/NAD-bd_sf"/>
</dbReference>
<evidence type="ECO:0000313" key="2">
    <source>
        <dbReference type="EMBL" id="GAA3957071.1"/>
    </source>
</evidence>
<reference evidence="3" key="1">
    <citation type="journal article" date="2019" name="Int. J. Syst. Evol. Microbiol.">
        <title>The Global Catalogue of Microorganisms (GCM) 10K type strain sequencing project: providing services to taxonomists for standard genome sequencing and annotation.</title>
        <authorList>
            <consortium name="The Broad Institute Genomics Platform"/>
            <consortium name="The Broad Institute Genome Sequencing Center for Infectious Disease"/>
            <person name="Wu L."/>
            <person name="Ma J."/>
        </authorList>
    </citation>
    <scope>NUCLEOTIDE SEQUENCE [LARGE SCALE GENOMIC DNA]</scope>
    <source>
        <strain evidence="3">JCM 17555</strain>
    </source>
</reference>
<dbReference type="RefSeq" id="WP_344804799.1">
    <property type="nucleotide sequence ID" value="NZ_BAABBO010000007.1"/>
</dbReference>
<gene>
    <name evidence="2" type="ORF">GCM10022278_14540</name>
</gene>
<dbReference type="Proteomes" id="UP001501337">
    <property type="component" value="Unassembled WGS sequence"/>
</dbReference>
<keyword evidence="3" id="KW-1185">Reference proteome</keyword>
<protein>
    <recommendedName>
        <fullName evidence="4">NAD(P)/FAD-dependent oxidoreductase</fullName>
    </recommendedName>
</protein>
<keyword evidence="1" id="KW-0560">Oxidoreductase</keyword>
<dbReference type="PRINTS" id="PR00368">
    <property type="entry name" value="FADPNR"/>
</dbReference>
<dbReference type="Pfam" id="PF13738">
    <property type="entry name" value="Pyr_redox_3"/>
    <property type="match status" value="1"/>
</dbReference>
<dbReference type="PANTHER" id="PTHR43539">
    <property type="entry name" value="FLAVIN-BINDING MONOOXYGENASE-LIKE PROTEIN (AFU_ORTHOLOGUE AFUA_4G09220)"/>
    <property type="match status" value="1"/>
</dbReference>
<dbReference type="EMBL" id="BAABBO010000007">
    <property type="protein sequence ID" value="GAA3957071.1"/>
    <property type="molecule type" value="Genomic_DNA"/>
</dbReference>
<name>A0ABP7NZ83_9GAMM</name>
<dbReference type="Gene3D" id="3.50.50.60">
    <property type="entry name" value="FAD/NAD(P)-binding domain"/>
    <property type="match status" value="1"/>
</dbReference>